<dbReference type="Proteomes" id="UP000821845">
    <property type="component" value="Chromosome 3"/>
</dbReference>
<dbReference type="EMBL" id="CM023483">
    <property type="protein sequence ID" value="KAH6936289.1"/>
    <property type="molecule type" value="Genomic_DNA"/>
</dbReference>
<keyword evidence="2" id="KW-1185">Reference proteome</keyword>
<name>A0ACB7SR89_HYAAI</name>
<evidence type="ECO:0000313" key="1">
    <source>
        <dbReference type="EMBL" id="KAH6936289.1"/>
    </source>
</evidence>
<organism evidence="1 2">
    <name type="scientific">Hyalomma asiaticum</name>
    <name type="common">Tick</name>
    <dbReference type="NCBI Taxonomy" id="266040"/>
    <lineage>
        <taxon>Eukaryota</taxon>
        <taxon>Metazoa</taxon>
        <taxon>Ecdysozoa</taxon>
        <taxon>Arthropoda</taxon>
        <taxon>Chelicerata</taxon>
        <taxon>Arachnida</taxon>
        <taxon>Acari</taxon>
        <taxon>Parasitiformes</taxon>
        <taxon>Ixodida</taxon>
        <taxon>Ixodoidea</taxon>
        <taxon>Ixodidae</taxon>
        <taxon>Hyalomminae</taxon>
        <taxon>Hyalomma</taxon>
    </lineage>
</organism>
<evidence type="ECO:0000313" key="2">
    <source>
        <dbReference type="Proteomes" id="UP000821845"/>
    </source>
</evidence>
<sequence>MGNGRRSRGTRKQERLSSARQTRRAAEDGRERRLPTKRTRVSHAAPDPTTTDRRVKALSTAVLPKERARARAILRRFAAGRRRASANAGHICRFSPPASFRAPARSQDAGGGEPY</sequence>
<proteinExistence type="predicted"/>
<protein>
    <submittedName>
        <fullName evidence="1">Uncharacterized protein</fullName>
    </submittedName>
</protein>
<comment type="caution">
    <text evidence="1">The sequence shown here is derived from an EMBL/GenBank/DDBJ whole genome shotgun (WGS) entry which is preliminary data.</text>
</comment>
<accession>A0ACB7SR89</accession>
<gene>
    <name evidence="1" type="ORF">HPB50_015219</name>
</gene>
<reference evidence="1" key="1">
    <citation type="submission" date="2020-05" db="EMBL/GenBank/DDBJ databases">
        <title>Large-scale comparative analyses of tick genomes elucidate their genetic diversity and vector capacities.</title>
        <authorList>
            <person name="Jia N."/>
            <person name="Wang J."/>
            <person name="Shi W."/>
            <person name="Du L."/>
            <person name="Sun Y."/>
            <person name="Zhan W."/>
            <person name="Jiang J."/>
            <person name="Wang Q."/>
            <person name="Zhang B."/>
            <person name="Ji P."/>
            <person name="Sakyi L.B."/>
            <person name="Cui X."/>
            <person name="Yuan T."/>
            <person name="Jiang B."/>
            <person name="Yang W."/>
            <person name="Lam T.T.-Y."/>
            <person name="Chang Q."/>
            <person name="Ding S."/>
            <person name="Wang X."/>
            <person name="Zhu J."/>
            <person name="Ruan X."/>
            <person name="Zhao L."/>
            <person name="Wei J."/>
            <person name="Que T."/>
            <person name="Du C."/>
            <person name="Cheng J."/>
            <person name="Dai P."/>
            <person name="Han X."/>
            <person name="Huang E."/>
            <person name="Gao Y."/>
            <person name="Liu J."/>
            <person name="Shao H."/>
            <person name="Ye R."/>
            <person name="Li L."/>
            <person name="Wei W."/>
            <person name="Wang X."/>
            <person name="Wang C."/>
            <person name="Yang T."/>
            <person name="Huo Q."/>
            <person name="Li W."/>
            <person name="Guo W."/>
            <person name="Chen H."/>
            <person name="Zhou L."/>
            <person name="Ni X."/>
            <person name="Tian J."/>
            <person name="Zhou Y."/>
            <person name="Sheng Y."/>
            <person name="Liu T."/>
            <person name="Pan Y."/>
            <person name="Xia L."/>
            <person name="Li J."/>
            <person name="Zhao F."/>
            <person name="Cao W."/>
        </authorList>
    </citation>
    <scope>NUCLEOTIDE SEQUENCE</scope>
    <source>
        <strain evidence="1">Hyas-2018</strain>
    </source>
</reference>